<organism evidence="1 2">
    <name type="scientific">Anas platyrhynchos</name>
    <name type="common">Mallard</name>
    <name type="synonym">Anas boschas</name>
    <dbReference type="NCBI Taxonomy" id="8839"/>
    <lineage>
        <taxon>Eukaryota</taxon>
        <taxon>Metazoa</taxon>
        <taxon>Chordata</taxon>
        <taxon>Craniata</taxon>
        <taxon>Vertebrata</taxon>
        <taxon>Euteleostomi</taxon>
        <taxon>Archelosauria</taxon>
        <taxon>Archosauria</taxon>
        <taxon>Dinosauria</taxon>
        <taxon>Saurischia</taxon>
        <taxon>Theropoda</taxon>
        <taxon>Coelurosauria</taxon>
        <taxon>Aves</taxon>
        <taxon>Neognathae</taxon>
        <taxon>Galloanserae</taxon>
        <taxon>Anseriformes</taxon>
        <taxon>Anatidae</taxon>
        <taxon>Anatinae</taxon>
        <taxon>Anas</taxon>
    </lineage>
</organism>
<sequence length="156" mass="17403">MEVLQSVYFSNTTRDIHEQAPPGGLCKPDRFNLYTTVAPEETEPEKPSSAPDLCNSLLVITPRRKRGEFLLSASRRLHEAVQLFAVQPQPSAGRCGYSDSWQLARSDQESTLSSAKPLGSSSSFYITVYLHNTARSPGQRRRLSEPRVTFACRASR</sequence>
<dbReference type="EMBL" id="KB742521">
    <property type="protein sequence ID" value="EOB07584.1"/>
    <property type="molecule type" value="Genomic_DNA"/>
</dbReference>
<dbReference type="Proteomes" id="UP000296049">
    <property type="component" value="Unassembled WGS sequence"/>
</dbReference>
<proteinExistence type="predicted"/>
<protein>
    <submittedName>
        <fullName evidence="1">Uncharacterized protein</fullName>
    </submittedName>
</protein>
<gene>
    <name evidence="1" type="ORF">Anapl_09149</name>
</gene>
<evidence type="ECO:0000313" key="1">
    <source>
        <dbReference type="EMBL" id="EOB07584.1"/>
    </source>
</evidence>
<accession>R0LPD5</accession>
<keyword evidence="2" id="KW-1185">Reference proteome</keyword>
<reference evidence="2" key="1">
    <citation type="journal article" date="2013" name="Nat. Genet.">
        <title>The duck genome and transcriptome provide insight into an avian influenza virus reservoir species.</title>
        <authorList>
            <person name="Huang Y."/>
            <person name="Li Y."/>
            <person name="Burt D.W."/>
            <person name="Chen H."/>
            <person name="Zhang Y."/>
            <person name="Qian W."/>
            <person name="Kim H."/>
            <person name="Gan S."/>
            <person name="Zhao Y."/>
            <person name="Li J."/>
            <person name="Yi K."/>
            <person name="Feng H."/>
            <person name="Zhu P."/>
            <person name="Li B."/>
            <person name="Liu Q."/>
            <person name="Fairley S."/>
            <person name="Magor K.E."/>
            <person name="Du Z."/>
            <person name="Hu X."/>
            <person name="Goodman L."/>
            <person name="Tafer H."/>
            <person name="Vignal A."/>
            <person name="Lee T."/>
            <person name="Kim K.W."/>
            <person name="Sheng Z."/>
            <person name="An Y."/>
            <person name="Searle S."/>
            <person name="Herrero J."/>
            <person name="Groenen M.A."/>
            <person name="Crooijmans R.P."/>
            <person name="Faraut T."/>
            <person name="Cai Q."/>
            <person name="Webster R.G."/>
            <person name="Aldridge J.R."/>
            <person name="Warren W.C."/>
            <person name="Bartschat S."/>
            <person name="Kehr S."/>
            <person name="Marz M."/>
            <person name="Stadler P.F."/>
            <person name="Smith J."/>
            <person name="Kraus R.H."/>
            <person name="Zhao Y."/>
            <person name="Ren L."/>
            <person name="Fei J."/>
            <person name="Morisson M."/>
            <person name="Kaiser P."/>
            <person name="Griffin D.K."/>
            <person name="Rao M."/>
            <person name="Pitel F."/>
            <person name="Wang J."/>
            <person name="Li N."/>
        </authorList>
    </citation>
    <scope>NUCLEOTIDE SEQUENCE [LARGE SCALE GENOMIC DNA]</scope>
</reference>
<evidence type="ECO:0000313" key="2">
    <source>
        <dbReference type="Proteomes" id="UP000296049"/>
    </source>
</evidence>
<name>R0LPD5_ANAPL</name>
<dbReference type="AlphaFoldDB" id="R0LPD5"/>